<dbReference type="InterPro" id="IPR055298">
    <property type="entry name" value="AtLOH3-like"/>
</dbReference>
<dbReference type="EMBL" id="CP144747">
    <property type="protein sequence ID" value="WVZ62381.1"/>
    <property type="molecule type" value="Genomic_DNA"/>
</dbReference>
<sequence length="519" mass="57763">MLNLQASTMDSGSNRKGKRKAIGYGRDLKSHFSQGSSSTPSTHGSGVGVEALKREEVVQTQIESTDAVAVLMPVEEVEGLKGRAAIVPMPVEEVEGRAGGGANSSREQTQDEDANDQGKCKTEDAKAKYETRLDTSLGIVSYIALQGEPFRGHDESEDSLNKGNFLEFLDWYKLRDEKVRRAYEGCPKNAKMTSGIIQKEMATCCAEAVTKVIKEEMDGCLFSILVDESCDISVKEQIAIVETTSKALKMAMVKVFSAHGLTIAQLRGQGYDGASNMRGEFNGVQKLIRDENPYAFYIYCFAHQLQLVVVSVSRCCSSMEDFFDYVNMIVTSTSASCKRKDLLLDSHCTNLLDKLESGQISSGRGQHQETSLARPRDTRWGSHYKTLLCIETIWDSIILVLSVIRDDQRNPSRAGGLVYTMESFSFVFIMKMILQIFRITSELSSLLQKKDQNIVEAMSLVIDVKTCLVNLRSEGYEPLLDEVKAFCYENDIPIPNMKDNVPRFGRSRKGGRNNITQDH</sequence>
<evidence type="ECO:0000313" key="3">
    <source>
        <dbReference type="EMBL" id="WVZ62381.1"/>
    </source>
</evidence>
<evidence type="ECO:0000313" key="4">
    <source>
        <dbReference type="Proteomes" id="UP001341281"/>
    </source>
</evidence>
<reference evidence="3 4" key="1">
    <citation type="submission" date="2024-02" db="EMBL/GenBank/DDBJ databases">
        <title>High-quality chromosome-scale genome assembly of Pensacola bahiagrass (Paspalum notatum Flugge var. saurae).</title>
        <authorList>
            <person name="Vega J.M."/>
            <person name="Podio M."/>
            <person name="Orjuela J."/>
            <person name="Siena L.A."/>
            <person name="Pessino S.C."/>
            <person name="Combes M.C."/>
            <person name="Mariac C."/>
            <person name="Albertini E."/>
            <person name="Pupilli F."/>
            <person name="Ortiz J.P.A."/>
            <person name="Leblanc O."/>
        </authorList>
    </citation>
    <scope>NUCLEOTIDE SEQUENCE [LARGE SCALE GENOMIC DNA]</scope>
    <source>
        <strain evidence="3">R1</strain>
        <tissue evidence="3">Leaf</tissue>
    </source>
</reference>
<protein>
    <recommendedName>
        <fullName evidence="2">DUF4371 domain-containing protein</fullName>
    </recommendedName>
</protein>
<evidence type="ECO:0000259" key="2">
    <source>
        <dbReference type="Pfam" id="PF14291"/>
    </source>
</evidence>
<feature type="compositionally biased region" description="Low complexity" evidence="1">
    <location>
        <begin position="31"/>
        <end position="44"/>
    </location>
</feature>
<feature type="domain" description="DUF4371" evidence="2">
    <location>
        <begin position="121"/>
        <end position="241"/>
    </location>
</feature>
<evidence type="ECO:0000256" key="1">
    <source>
        <dbReference type="SAM" id="MobiDB-lite"/>
    </source>
</evidence>
<feature type="compositionally biased region" description="Polar residues" evidence="1">
    <location>
        <begin position="1"/>
        <end position="14"/>
    </location>
</feature>
<keyword evidence="4" id="KW-1185">Reference proteome</keyword>
<dbReference type="SUPFAM" id="SSF53098">
    <property type="entry name" value="Ribonuclease H-like"/>
    <property type="match status" value="1"/>
</dbReference>
<dbReference type="Pfam" id="PF14291">
    <property type="entry name" value="DUF4371"/>
    <property type="match status" value="1"/>
</dbReference>
<feature type="region of interest" description="Disordered" evidence="1">
    <location>
        <begin position="499"/>
        <end position="519"/>
    </location>
</feature>
<feature type="region of interest" description="Disordered" evidence="1">
    <location>
        <begin position="1"/>
        <end position="47"/>
    </location>
</feature>
<dbReference type="InterPro" id="IPR025398">
    <property type="entry name" value="DUF4371"/>
</dbReference>
<dbReference type="PANTHER" id="PTHR11697:SF230">
    <property type="entry name" value="ZINC FINGER, MYM DOMAIN CONTAINING 1"/>
    <property type="match status" value="1"/>
</dbReference>
<dbReference type="AlphaFoldDB" id="A0AAQ3WID5"/>
<dbReference type="InterPro" id="IPR012337">
    <property type="entry name" value="RNaseH-like_sf"/>
</dbReference>
<name>A0AAQ3WID5_PASNO</name>
<gene>
    <name evidence="3" type="ORF">U9M48_012139</name>
</gene>
<feature type="region of interest" description="Disordered" evidence="1">
    <location>
        <begin position="94"/>
        <end position="123"/>
    </location>
</feature>
<dbReference type="PANTHER" id="PTHR11697">
    <property type="entry name" value="GENERAL TRANSCRIPTION FACTOR 2-RELATED ZINC FINGER PROTEIN"/>
    <property type="match status" value="1"/>
</dbReference>
<organism evidence="3 4">
    <name type="scientific">Paspalum notatum var. saurae</name>
    <dbReference type="NCBI Taxonomy" id="547442"/>
    <lineage>
        <taxon>Eukaryota</taxon>
        <taxon>Viridiplantae</taxon>
        <taxon>Streptophyta</taxon>
        <taxon>Embryophyta</taxon>
        <taxon>Tracheophyta</taxon>
        <taxon>Spermatophyta</taxon>
        <taxon>Magnoliopsida</taxon>
        <taxon>Liliopsida</taxon>
        <taxon>Poales</taxon>
        <taxon>Poaceae</taxon>
        <taxon>PACMAD clade</taxon>
        <taxon>Panicoideae</taxon>
        <taxon>Andropogonodae</taxon>
        <taxon>Paspaleae</taxon>
        <taxon>Paspalinae</taxon>
        <taxon>Paspalum</taxon>
    </lineage>
</organism>
<proteinExistence type="predicted"/>
<accession>A0AAQ3WID5</accession>
<dbReference type="Proteomes" id="UP001341281">
    <property type="component" value="Chromosome 03"/>
</dbReference>